<feature type="region of interest" description="Disordered" evidence="1">
    <location>
        <begin position="1"/>
        <end position="72"/>
    </location>
</feature>
<evidence type="ECO:0000313" key="3">
    <source>
        <dbReference type="Proteomes" id="UP001642720"/>
    </source>
</evidence>
<reference evidence="2 3" key="1">
    <citation type="submission" date="2018-01" db="EMBL/GenBank/DDBJ databases">
        <title>Genome characterization of the sugarcane-associated fungus Trichoderma ghanense CCMA-1212 and their application in lignocelulose bioconversion.</title>
        <authorList>
            <person name="Steindorff A.S."/>
            <person name="Mendes T.D."/>
            <person name="Vilela E.S.D."/>
            <person name="Rodrigues D.S."/>
            <person name="Formighieri E.F."/>
            <person name="Melo I.S."/>
            <person name="Favaro L.C.L."/>
        </authorList>
    </citation>
    <scope>NUCLEOTIDE SEQUENCE [LARGE SCALE GENOMIC DNA]</scope>
    <source>
        <strain evidence="2 3">CCMA-1212</strain>
    </source>
</reference>
<name>A0ABY2HBY2_9HYPO</name>
<dbReference type="Proteomes" id="UP001642720">
    <property type="component" value="Unassembled WGS sequence"/>
</dbReference>
<accession>A0ABY2HBY2</accession>
<proteinExistence type="predicted"/>
<evidence type="ECO:0000313" key="2">
    <source>
        <dbReference type="EMBL" id="TFB04890.1"/>
    </source>
</evidence>
<gene>
    <name evidence="2" type="ORF">CCMA1212_003108</name>
</gene>
<evidence type="ECO:0000256" key="1">
    <source>
        <dbReference type="SAM" id="MobiDB-lite"/>
    </source>
</evidence>
<feature type="compositionally biased region" description="Polar residues" evidence="1">
    <location>
        <begin position="44"/>
        <end position="56"/>
    </location>
</feature>
<protein>
    <submittedName>
        <fullName evidence="2">Uncharacterized protein</fullName>
    </submittedName>
</protein>
<dbReference type="EMBL" id="PPTA01000003">
    <property type="protein sequence ID" value="TFB04890.1"/>
    <property type="molecule type" value="Genomic_DNA"/>
</dbReference>
<keyword evidence="3" id="KW-1185">Reference proteome</keyword>
<dbReference type="RefSeq" id="XP_073561091.1">
    <property type="nucleotide sequence ID" value="XM_073700469.1"/>
</dbReference>
<comment type="caution">
    <text evidence="2">The sequence shown here is derived from an EMBL/GenBank/DDBJ whole genome shotgun (WGS) entry which is preliminary data.</text>
</comment>
<dbReference type="GeneID" id="300574919"/>
<sequence length="72" mass="7583">MDNIPSVKTQAALPGADDGSRTPDLSGAAGTVENPSNRHRHWTPSHNEPTPGTGTLNMEHGSRARVEAPLTD</sequence>
<organism evidence="2 3">
    <name type="scientific">Trichoderma ghanense</name>
    <dbReference type="NCBI Taxonomy" id="65468"/>
    <lineage>
        <taxon>Eukaryota</taxon>
        <taxon>Fungi</taxon>
        <taxon>Dikarya</taxon>
        <taxon>Ascomycota</taxon>
        <taxon>Pezizomycotina</taxon>
        <taxon>Sordariomycetes</taxon>
        <taxon>Hypocreomycetidae</taxon>
        <taxon>Hypocreales</taxon>
        <taxon>Hypocreaceae</taxon>
        <taxon>Trichoderma</taxon>
    </lineage>
</organism>